<dbReference type="OMA" id="QFDSWPQ"/>
<dbReference type="InterPro" id="IPR011990">
    <property type="entry name" value="TPR-like_helical_dom_sf"/>
</dbReference>
<dbReference type="InterPro" id="IPR019734">
    <property type="entry name" value="TPR_rpt"/>
</dbReference>
<dbReference type="Proteomes" id="UP000266841">
    <property type="component" value="Unassembled WGS sequence"/>
</dbReference>
<feature type="region of interest" description="Disordered" evidence="1">
    <location>
        <begin position="353"/>
        <end position="388"/>
    </location>
</feature>
<dbReference type="SUPFAM" id="SSF48452">
    <property type="entry name" value="TPR-like"/>
    <property type="match status" value="1"/>
</dbReference>
<keyword evidence="3" id="KW-1185">Reference proteome</keyword>
<evidence type="ECO:0000256" key="1">
    <source>
        <dbReference type="SAM" id="MobiDB-lite"/>
    </source>
</evidence>
<accession>K0RHA0</accession>
<reference evidence="2 3" key="1">
    <citation type="journal article" date="2012" name="Genome Biol.">
        <title>Genome and low-iron response of an oceanic diatom adapted to chronic iron limitation.</title>
        <authorList>
            <person name="Lommer M."/>
            <person name="Specht M."/>
            <person name="Roy A.S."/>
            <person name="Kraemer L."/>
            <person name="Andreson R."/>
            <person name="Gutowska M.A."/>
            <person name="Wolf J."/>
            <person name="Bergner S.V."/>
            <person name="Schilhabel M.B."/>
            <person name="Klostermeier U.C."/>
            <person name="Beiko R.G."/>
            <person name="Rosenstiel P."/>
            <person name="Hippler M."/>
            <person name="Laroche J."/>
        </authorList>
    </citation>
    <scope>NUCLEOTIDE SEQUENCE [LARGE SCALE GENOMIC DNA]</scope>
    <source>
        <strain evidence="2 3">CCMP1005</strain>
    </source>
</reference>
<name>K0RHA0_THAOC</name>
<proteinExistence type="predicted"/>
<feature type="compositionally biased region" description="Basic and acidic residues" evidence="1">
    <location>
        <begin position="298"/>
        <end position="312"/>
    </location>
</feature>
<dbReference type="OrthoDB" id="298012at2759"/>
<feature type="region of interest" description="Disordered" evidence="1">
    <location>
        <begin position="293"/>
        <end position="324"/>
    </location>
</feature>
<dbReference type="PANTHER" id="PTHR46512">
    <property type="entry name" value="PEPTIDYLPROLYL ISOMERASE"/>
    <property type="match status" value="1"/>
</dbReference>
<dbReference type="eggNOG" id="KOG0543">
    <property type="taxonomic scope" value="Eukaryota"/>
</dbReference>
<comment type="caution">
    <text evidence="2">The sequence shown here is derived from an EMBL/GenBank/DDBJ whole genome shotgun (WGS) entry which is preliminary data.</text>
</comment>
<dbReference type="EMBL" id="AGNL01048076">
    <property type="protein sequence ID" value="EJK46002.1"/>
    <property type="molecule type" value="Genomic_DNA"/>
</dbReference>
<evidence type="ECO:0000313" key="3">
    <source>
        <dbReference type="Proteomes" id="UP000266841"/>
    </source>
</evidence>
<evidence type="ECO:0000313" key="2">
    <source>
        <dbReference type="EMBL" id="EJK46002.1"/>
    </source>
</evidence>
<dbReference type="InterPro" id="IPR050754">
    <property type="entry name" value="FKBP4/5/8-like"/>
</dbReference>
<dbReference type="Gene3D" id="1.25.40.10">
    <property type="entry name" value="Tetratricopeptide repeat domain"/>
    <property type="match status" value="1"/>
</dbReference>
<organism evidence="2 3">
    <name type="scientific">Thalassiosira oceanica</name>
    <name type="common">Marine diatom</name>
    <dbReference type="NCBI Taxonomy" id="159749"/>
    <lineage>
        <taxon>Eukaryota</taxon>
        <taxon>Sar</taxon>
        <taxon>Stramenopiles</taxon>
        <taxon>Ochrophyta</taxon>
        <taxon>Bacillariophyta</taxon>
        <taxon>Coscinodiscophyceae</taxon>
        <taxon>Thalassiosirophycidae</taxon>
        <taxon>Thalassiosirales</taxon>
        <taxon>Thalassiosiraceae</taxon>
        <taxon>Thalassiosira</taxon>
    </lineage>
</organism>
<gene>
    <name evidence="2" type="ORF">THAOC_35357</name>
</gene>
<feature type="region of interest" description="Disordered" evidence="1">
    <location>
        <begin position="434"/>
        <end position="453"/>
    </location>
</feature>
<sequence>MSATPPLDLAAAAGGTPPLGVMIERAAKLKMLQSSGERRRFDSFPATLQSTLYDDDVRVENARRAPFLDKLAVARAIKDDGNSSFGQQRFGDALKLYEQALSIFHYLENKNTSWRTSGIKDEDIVERRHDCGNDEDQKAQLSEFMVVCYNNCALAALKLGRHQHALQAAESAVEMTAGVVSSRSAKALYLRAKARLEDKTCGHEEQSLARSDLLASIECDPDNNAAKKMLAQLNKRSRAQTKQDKETFGGLFDRGEVYMTSGGNDVATQARDADATREEADILMAKRLAQHYAEQGDDEKKHQLEESIERATQKPSPSVRFDFRNPPKELLEDAKSHGVDLTDPATVHFLEELQEEEERKGGSPALKGKPAERTPTGRESPNGKAVEKRLEGNSISGAEALVRLIITAVLMVFGIIGSRNVQQLGQLEEDFEPRQWVSGKNSGYPGSDDPGLH</sequence>
<dbReference type="SMART" id="SM00028">
    <property type="entry name" value="TPR"/>
    <property type="match status" value="2"/>
</dbReference>
<dbReference type="AlphaFoldDB" id="K0RHA0"/>
<protein>
    <submittedName>
        <fullName evidence="2">Uncharacterized protein</fullName>
    </submittedName>
</protein>